<evidence type="ECO:0000313" key="5">
    <source>
        <dbReference type="Proteomes" id="UP000272908"/>
    </source>
</evidence>
<evidence type="ECO:0000256" key="2">
    <source>
        <dbReference type="ARBA" id="ARBA00022723"/>
    </source>
</evidence>
<dbReference type="InterPro" id="IPR036663">
    <property type="entry name" value="Fumarylacetoacetase_C_sf"/>
</dbReference>
<dbReference type="GO" id="GO:0019752">
    <property type="term" value="P:carboxylic acid metabolic process"/>
    <property type="evidence" value="ECO:0007669"/>
    <property type="project" value="UniProtKB-ARBA"/>
</dbReference>
<dbReference type="AlphaFoldDB" id="A0A3B0MZB3"/>
<keyword evidence="5" id="KW-1185">Reference proteome</keyword>
<dbReference type="FunFam" id="3.90.850.10:FF:000002">
    <property type="entry name" value="2-hydroxyhepta-2,4-diene-1,7-dioate isomerase"/>
    <property type="match status" value="1"/>
</dbReference>
<feature type="domain" description="Fumarylacetoacetase-like C-terminal" evidence="3">
    <location>
        <begin position="73"/>
        <end position="278"/>
    </location>
</feature>
<reference evidence="5" key="1">
    <citation type="submission" date="2018-08" db="EMBL/GenBank/DDBJ databases">
        <authorList>
            <person name="Rodrigo-Torres L."/>
            <person name="Arahal R. D."/>
            <person name="Lucena T."/>
        </authorList>
    </citation>
    <scope>NUCLEOTIDE SEQUENCE [LARGE SCALE GENOMIC DNA]</scope>
    <source>
        <strain evidence="5">CECT 7235</strain>
    </source>
</reference>
<gene>
    <name evidence="4" type="ORF">ROE7235_02904</name>
</gene>
<evidence type="ECO:0000259" key="3">
    <source>
        <dbReference type="Pfam" id="PF01557"/>
    </source>
</evidence>
<dbReference type="PANTHER" id="PTHR42796">
    <property type="entry name" value="FUMARYLACETOACETATE HYDROLASE DOMAIN-CONTAINING PROTEIN 2A-RELATED"/>
    <property type="match status" value="1"/>
</dbReference>
<proteinExistence type="inferred from homology"/>
<dbReference type="RefSeq" id="WP_121096218.1">
    <property type="nucleotide sequence ID" value="NZ_UIHC01000038.1"/>
</dbReference>
<dbReference type="EC" id="4.3.2.3" evidence="4"/>
<dbReference type="GO" id="GO:0016853">
    <property type="term" value="F:isomerase activity"/>
    <property type="evidence" value="ECO:0007669"/>
    <property type="project" value="UniProtKB-ARBA"/>
</dbReference>
<dbReference type="Proteomes" id="UP000272908">
    <property type="component" value="Unassembled WGS sequence"/>
</dbReference>
<dbReference type="SUPFAM" id="SSF56529">
    <property type="entry name" value="FAH"/>
    <property type="match status" value="1"/>
</dbReference>
<dbReference type="EMBL" id="UIHC01000038">
    <property type="protein sequence ID" value="SUZ33136.1"/>
    <property type="molecule type" value="Genomic_DNA"/>
</dbReference>
<evidence type="ECO:0000256" key="1">
    <source>
        <dbReference type="ARBA" id="ARBA00010211"/>
    </source>
</evidence>
<name>A0A3B0MZB3_9RHOB</name>
<dbReference type="GO" id="GO:0050385">
    <property type="term" value="F:ureidoglycolate lyase activity"/>
    <property type="evidence" value="ECO:0007669"/>
    <property type="project" value="UniProtKB-EC"/>
</dbReference>
<dbReference type="InterPro" id="IPR051121">
    <property type="entry name" value="FAH"/>
</dbReference>
<accession>A0A3B0MZB3</accession>
<organism evidence="4 5">
    <name type="scientific">Roseinatronobacter ekhonensis</name>
    <dbReference type="NCBI Taxonomy" id="254356"/>
    <lineage>
        <taxon>Bacteria</taxon>
        <taxon>Pseudomonadati</taxon>
        <taxon>Pseudomonadota</taxon>
        <taxon>Alphaproteobacteria</taxon>
        <taxon>Rhodobacterales</taxon>
        <taxon>Paracoccaceae</taxon>
        <taxon>Roseinatronobacter</taxon>
    </lineage>
</organism>
<keyword evidence="4" id="KW-0456">Lyase</keyword>
<dbReference type="GO" id="GO:0046872">
    <property type="term" value="F:metal ion binding"/>
    <property type="evidence" value="ECO:0007669"/>
    <property type="project" value="UniProtKB-KW"/>
</dbReference>
<dbReference type="Pfam" id="PF01557">
    <property type="entry name" value="FAA_hydrolase"/>
    <property type="match status" value="1"/>
</dbReference>
<dbReference type="OrthoDB" id="5197601at2"/>
<sequence length="280" mass="29169">MRLVRFGPKGEEKPGLLDRDGRLRDLSALTEDFAGAAVSRAALAALAERGANEAPVVEGLVRLGAPLASVPNFYCIGLNYAAHAAETGAAKPTEPLLFSKATSSLAGPEDDIIIPQGATRVDWEVELGVVIGTPALNISEAEALDHVAGYVAINDVSERTFQKDRGGQWIKGKSAPSFGKIGPWFVTRDDVADPQALDLSLAVNGAARQASNTSDMIFSVAEIIAYMSNFMQLLPGDVIATGTPSGVGLGMTPPQFLAEGDSVVLEVAGLGRQVSKVVAA</sequence>
<dbReference type="InterPro" id="IPR011234">
    <property type="entry name" value="Fumarylacetoacetase-like_C"/>
</dbReference>
<evidence type="ECO:0000313" key="4">
    <source>
        <dbReference type="EMBL" id="SUZ33136.1"/>
    </source>
</evidence>
<comment type="similarity">
    <text evidence="1">Belongs to the FAH family.</text>
</comment>
<keyword evidence="2" id="KW-0479">Metal-binding</keyword>
<dbReference type="Gene3D" id="3.90.850.10">
    <property type="entry name" value="Fumarylacetoacetase-like, C-terminal domain"/>
    <property type="match status" value="1"/>
</dbReference>
<dbReference type="PANTHER" id="PTHR42796:SF4">
    <property type="entry name" value="FUMARYLACETOACETATE HYDROLASE DOMAIN-CONTAINING PROTEIN 2A"/>
    <property type="match status" value="1"/>
</dbReference>
<protein>
    <submittedName>
        <fullName evidence="4">Ureidoglycolate lyase</fullName>
        <ecNumber evidence="4">4.3.2.3</ecNumber>
    </submittedName>
</protein>